<name>A0A1I3KG56_9SPHI</name>
<dbReference type="OrthoDB" id="9812120at2"/>
<proteinExistence type="predicted"/>
<gene>
    <name evidence="1" type="ORF">SAMN05444682_105191</name>
</gene>
<organism evidence="1 2">
    <name type="scientific">Parapedobacter indicus</name>
    <dbReference type="NCBI Taxonomy" id="1477437"/>
    <lineage>
        <taxon>Bacteria</taxon>
        <taxon>Pseudomonadati</taxon>
        <taxon>Bacteroidota</taxon>
        <taxon>Sphingobacteriia</taxon>
        <taxon>Sphingobacteriales</taxon>
        <taxon>Sphingobacteriaceae</taxon>
        <taxon>Parapedobacter</taxon>
    </lineage>
</organism>
<reference evidence="1 2" key="1">
    <citation type="submission" date="2016-10" db="EMBL/GenBank/DDBJ databases">
        <authorList>
            <person name="de Groot N.N."/>
        </authorList>
    </citation>
    <scope>NUCLEOTIDE SEQUENCE [LARGE SCALE GENOMIC DNA]</scope>
    <source>
        <strain evidence="1 2">RK1</strain>
    </source>
</reference>
<protein>
    <recommendedName>
        <fullName evidence="3">Lipoprotein</fullName>
    </recommendedName>
</protein>
<dbReference type="Proteomes" id="UP000198670">
    <property type="component" value="Unassembled WGS sequence"/>
</dbReference>
<keyword evidence="2" id="KW-1185">Reference proteome</keyword>
<dbReference type="AlphaFoldDB" id="A0A1I3KG56"/>
<dbReference type="EMBL" id="FOQO01000005">
    <property type="protein sequence ID" value="SFI71466.1"/>
    <property type="molecule type" value="Genomic_DNA"/>
</dbReference>
<sequence>MKHRPFGSVTLQLFSLCVLGGFPACQFADSSGLKASASDEPVSAAAAETKQTELASDEAQKQGSATVDSLEYAKLVSELAERDTTGRWPVIDQPVPYTGAILPYKRIVAFYGNLYSARMGILGEFPPNEVLAKLDDEVAAWNAADTAIEAIPALHYIAVTAQGSAGRDGKYRLRMPFSQIDSVLRIAKKRDALVFLDIQVGFSELQAELPRLDTFLCMPQVHLGIDPEFSMKDDLPPGKRVGHFTAADINFAVQHLAKLVREKGLPPKVLVVHRFTQGMIKDFRQIALDPAVQIVINMDGWGAPALKRNTYQSYVFREPVQFTGFKFFYKNDLIPSPHRMMTIEEVNGLVPKPVYIQYQ</sequence>
<evidence type="ECO:0000313" key="2">
    <source>
        <dbReference type="Proteomes" id="UP000198670"/>
    </source>
</evidence>
<evidence type="ECO:0008006" key="3">
    <source>
        <dbReference type="Google" id="ProtNLM"/>
    </source>
</evidence>
<dbReference type="RefSeq" id="WP_090626873.1">
    <property type="nucleotide sequence ID" value="NZ_FOQO01000005.1"/>
</dbReference>
<evidence type="ECO:0000313" key="1">
    <source>
        <dbReference type="EMBL" id="SFI71466.1"/>
    </source>
</evidence>
<dbReference type="STRING" id="1477437.SAMN05444682_105191"/>
<accession>A0A1I3KG56</accession>